<evidence type="ECO:0000259" key="7">
    <source>
        <dbReference type="PROSITE" id="PS51525"/>
    </source>
</evidence>
<dbReference type="InterPro" id="IPR038336">
    <property type="entry name" value="NET_sf"/>
</dbReference>
<keyword evidence="1" id="KW-0805">Transcription regulation</keyword>
<reference evidence="8 9" key="1">
    <citation type="submission" date="2019-08" db="EMBL/GenBank/DDBJ databases">
        <title>Draft genome sequences of two oriental melons (Cucumis melo L. var makuwa).</title>
        <authorList>
            <person name="Kwon S.-Y."/>
        </authorList>
    </citation>
    <scope>NUCLEOTIDE SEQUENCE [LARGE SCALE GENOMIC DNA]</scope>
    <source>
        <strain evidence="9">cv. SW 3</strain>
        <tissue evidence="8">Leaf</tissue>
    </source>
</reference>
<comment type="caution">
    <text evidence="8">The sequence shown here is derived from an EMBL/GenBank/DDBJ whole genome shotgun (WGS) entry which is preliminary data.</text>
</comment>
<organism evidence="8 9">
    <name type="scientific">Cucumis melo var. makuwa</name>
    <name type="common">Oriental melon</name>
    <dbReference type="NCBI Taxonomy" id="1194695"/>
    <lineage>
        <taxon>Eukaryota</taxon>
        <taxon>Viridiplantae</taxon>
        <taxon>Streptophyta</taxon>
        <taxon>Embryophyta</taxon>
        <taxon>Tracheophyta</taxon>
        <taxon>Spermatophyta</taxon>
        <taxon>Magnoliopsida</taxon>
        <taxon>eudicotyledons</taxon>
        <taxon>Gunneridae</taxon>
        <taxon>Pentapetalae</taxon>
        <taxon>rosids</taxon>
        <taxon>fabids</taxon>
        <taxon>Cucurbitales</taxon>
        <taxon>Cucurbitaceae</taxon>
        <taxon>Benincaseae</taxon>
        <taxon>Cucumis</taxon>
    </lineage>
</organism>
<protein>
    <submittedName>
        <fullName evidence="8">Transcription factor GTE7</fullName>
    </submittedName>
</protein>
<evidence type="ECO:0000256" key="5">
    <source>
        <dbReference type="SAM" id="MobiDB-lite"/>
    </source>
</evidence>
<feature type="domain" description="NET" evidence="7">
    <location>
        <begin position="349"/>
        <end position="430"/>
    </location>
</feature>
<sequence>MASAVLANRNEANWPQPRGNGRGTEEGFMGKVPFSNPNPKFNKKQFQGEMNGFQMDDSPAVTQSASDDASSINHHRRLSNGVDFSQYVSFNVSSCSRKELIELKTRLISELEQIRQLKSRINSGELHSRPKHQKKISKTLGTKRPLPTSSNGMELKRSNSDNGNLLKACSQILTKLMKHKHGWIFNKPVDVVGMGLHDYYDIVKRPMDLGSVKVKLGKDAYESPYDFASDVRLTFKNAMTYNPKGHDVHAMAEQLLIRFEELFRPVAEALEEEDRRFCGYQEELPASSWNHSEAERTVKKDTTQKQIVKKTEPMKAPSSSSNPPMMQSPVKTPSPLRAPPVKPLKQPKPRAKDPNKREMTLEEKHKLGIGLQSLPPEKMEQVVQIIKKRNGHLKQDGDEIELDIEAVDTETLWELDRLVTNWKKMMSKIKRQALITAASMKPNGVMPTPEKIEVGSETKKQRKGEAGEEDVDIGDEMPASNFPPVEIEKDAGGGHASSSSSGSSSSSSDDSSSSSVEVNGVLQSLQIQIPKAVLLGAILTTMHNEAGYDEQEEKGLKEIENGELQTPLALHGVDRWPEICLNEGCKIFRMWNRGFTMGWKSGSFCLAMALEEGNNVNINLKNLNKWRTREWKDVGEGRMIGQRRDRCRNVGENQV</sequence>
<evidence type="ECO:0000256" key="1">
    <source>
        <dbReference type="ARBA" id="ARBA00023015"/>
    </source>
</evidence>
<accession>A0A5A7TMB9</accession>
<dbReference type="PANTHER" id="PTHR45926">
    <property type="entry name" value="OSJNBA0053K19.4 PROTEIN"/>
    <property type="match status" value="1"/>
</dbReference>
<dbReference type="InterPro" id="IPR027353">
    <property type="entry name" value="NET_dom"/>
</dbReference>
<feature type="compositionally biased region" description="Low complexity" evidence="5">
    <location>
        <begin position="497"/>
        <end position="515"/>
    </location>
</feature>
<dbReference type="InterPro" id="IPR001487">
    <property type="entry name" value="Bromodomain"/>
</dbReference>
<feature type="compositionally biased region" description="Basic and acidic residues" evidence="5">
    <location>
        <begin position="292"/>
        <end position="313"/>
    </location>
</feature>
<feature type="region of interest" description="Disordered" evidence="5">
    <location>
        <begin position="1"/>
        <end position="24"/>
    </location>
</feature>
<evidence type="ECO:0000313" key="8">
    <source>
        <dbReference type="EMBL" id="KAA0044294.1"/>
    </source>
</evidence>
<gene>
    <name evidence="8" type="ORF">E6C27_scaffold46G00150</name>
</gene>
<dbReference type="AlphaFoldDB" id="A0A5A7TMB9"/>
<dbReference type="SMART" id="SM00297">
    <property type="entry name" value="BROMO"/>
    <property type="match status" value="1"/>
</dbReference>
<dbReference type="Gene3D" id="1.20.920.10">
    <property type="entry name" value="Bromodomain-like"/>
    <property type="match status" value="1"/>
</dbReference>
<name>A0A5A7TMB9_CUCMM</name>
<dbReference type="Pfam" id="PF00439">
    <property type="entry name" value="Bromodomain"/>
    <property type="match status" value="1"/>
</dbReference>
<feature type="compositionally biased region" description="Basic and acidic residues" evidence="5">
    <location>
        <begin position="450"/>
        <end position="466"/>
    </location>
</feature>
<dbReference type="Gene3D" id="1.20.1270.220">
    <property type="match status" value="1"/>
</dbReference>
<feature type="region of interest" description="Disordered" evidence="5">
    <location>
        <begin position="125"/>
        <end position="159"/>
    </location>
</feature>
<dbReference type="PRINTS" id="PR00503">
    <property type="entry name" value="BROMODOMAIN"/>
</dbReference>
<evidence type="ECO:0000256" key="4">
    <source>
        <dbReference type="PROSITE-ProRule" id="PRU00035"/>
    </source>
</evidence>
<dbReference type="OrthoDB" id="21449at2759"/>
<feature type="region of interest" description="Disordered" evidence="5">
    <location>
        <begin position="288"/>
        <end position="358"/>
    </location>
</feature>
<keyword evidence="2 4" id="KW-0103">Bromodomain</keyword>
<feature type="region of interest" description="Disordered" evidence="5">
    <location>
        <begin position="440"/>
        <end position="515"/>
    </location>
</feature>
<evidence type="ECO:0000256" key="3">
    <source>
        <dbReference type="ARBA" id="ARBA00023163"/>
    </source>
</evidence>
<feature type="compositionally biased region" description="Low complexity" evidence="5">
    <location>
        <begin position="314"/>
        <end position="329"/>
    </location>
</feature>
<evidence type="ECO:0000313" key="9">
    <source>
        <dbReference type="Proteomes" id="UP000321393"/>
    </source>
</evidence>
<feature type="domain" description="Bromo" evidence="6">
    <location>
        <begin position="177"/>
        <end position="249"/>
    </location>
</feature>
<dbReference type="EMBL" id="SSTE01014815">
    <property type="protein sequence ID" value="KAA0044294.1"/>
    <property type="molecule type" value="Genomic_DNA"/>
</dbReference>
<evidence type="ECO:0000256" key="2">
    <source>
        <dbReference type="ARBA" id="ARBA00023117"/>
    </source>
</evidence>
<dbReference type="Proteomes" id="UP000321393">
    <property type="component" value="Unassembled WGS sequence"/>
</dbReference>
<dbReference type="STRING" id="1194695.A0A5A7TMB9"/>
<dbReference type="PROSITE" id="PS50014">
    <property type="entry name" value="BROMODOMAIN_2"/>
    <property type="match status" value="1"/>
</dbReference>
<evidence type="ECO:0000259" key="6">
    <source>
        <dbReference type="PROSITE" id="PS50014"/>
    </source>
</evidence>
<dbReference type="SUPFAM" id="SSF47370">
    <property type="entry name" value="Bromodomain"/>
    <property type="match status" value="1"/>
</dbReference>
<keyword evidence="3" id="KW-0804">Transcription</keyword>
<dbReference type="InterPro" id="IPR036427">
    <property type="entry name" value="Bromodomain-like_sf"/>
</dbReference>
<dbReference type="Pfam" id="PF17035">
    <property type="entry name" value="BET"/>
    <property type="match status" value="1"/>
</dbReference>
<dbReference type="PROSITE" id="PS51525">
    <property type="entry name" value="NET"/>
    <property type="match status" value="1"/>
</dbReference>
<proteinExistence type="predicted"/>